<dbReference type="PIRSF" id="PIRSF500134">
    <property type="entry name" value="UDPglc_DH_bac"/>
    <property type="match status" value="1"/>
</dbReference>
<keyword evidence="4 7" id="KW-0560">Oxidoreductase</keyword>
<proteinExistence type="inferred from homology"/>
<dbReference type="PANTHER" id="PTHR43750:SF1">
    <property type="entry name" value="GDP-MANNOSE 6-DEHYDROGENASE"/>
    <property type="match status" value="1"/>
</dbReference>
<evidence type="ECO:0000256" key="7">
    <source>
        <dbReference type="PIRNR" id="PIRNR000124"/>
    </source>
</evidence>
<dbReference type="InterPro" id="IPR014026">
    <property type="entry name" value="UDP-Glc/GDP-Man_DH_dimer"/>
</dbReference>
<protein>
    <recommendedName>
        <fullName evidence="3 7">UDP-glucose 6-dehydrogenase</fullName>
        <ecNumber evidence="3 7">1.1.1.22</ecNumber>
    </recommendedName>
</protein>
<feature type="binding site" evidence="9">
    <location>
        <position position="209"/>
    </location>
    <ligand>
        <name>substrate</name>
    </ligand>
</feature>
<feature type="binding site" evidence="10">
    <location>
        <position position="160"/>
    </location>
    <ligand>
        <name>NAD(+)</name>
        <dbReference type="ChEBI" id="CHEBI:57540"/>
    </ligand>
</feature>
<organism evidence="12 13">
    <name type="scientific">Segetibacter aerophilus</name>
    <dbReference type="NCBI Taxonomy" id="670293"/>
    <lineage>
        <taxon>Bacteria</taxon>
        <taxon>Pseudomonadati</taxon>
        <taxon>Bacteroidota</taxon>
        <taxon>Chitinophagia</taxon>
        <taxon>Chitinophagales</taxon>
        <taxon>Chitinophagaceae</taxon>
        <taxon>Segetibacter</taxon>
    </lineage>
</organism>
<feature type="binding site" evidence="10">
    <location>
        <position position="270"/>
    </location>
    <ligand>
        <name>NAD(+)</name>
        <dbReference type="ChEBI" id="CHEBI:57540"/>
    </ligand>
</feature>
<accession>A0A512B888</accession>
<evidence type="ECO:0000256" key="3">
    <source>
        <dbReference type="ARBA" id="ARBA00012954"/>
    </source>
</evidence>
<comment type="caution">
    <text evidence="12">The sequence shown here is derived from an EMBL/GenBank/DDBJ whole genome shotgun (WGS) entry which is preliminary data.</text>
</comment>
<dbReference type="OrthoDB" id="9803238at2"/>
<dbReference type="InterPro" id="IPR014027">
    <property type="entry name" value="UDP-Glc/GDP-Man_DH_C"/>
</dbReference>
<dbReference type="Pfam" id="PF00984">
    <property type="entry name" value="UDPG_MGDP_dh"/>
    <property type="match status" value="1"/>
</dbReference>
<reference evidence="12 13" key="1">
    <citation type="submission" date="2019-07" db="EMBL/GenBank/DDBJ databases">
        <title>Whole genome shotgun sequence of Segetibacter aerophilus NBRC 106135.</title>
        <authorList>
            <person name="Hosoyama A."/>
            <person name="Uohara A."/>
            <person name="Ohji S."/>
            <person name="Ichikawa N."/>
        </authorList>
    </citation>
    <scope>NUCLEOTIDE SEQUENCE [LARGE SCALE GENOMIC DNA]</scope>
    <source>
        <strain evidence="12 13">NBRC 106135</strain>
    </source>
</reference>
<comment type="similarity">
    <text evidence="2 7">Belongs to the UDP-glucose/GDP-mannose dehydrogenase family.</text>
</comment>
<evidence type="ECO:0000256" key="6">
    <source>
        <dbReference type="ARBA" id="ARBA00047473"/>
    </source>
</evidence>
<evidence type="ECO:0000259" key="11">
    <source>
        <dbReference type="SMART" id="SM00984"/>
    </source>
</evidence>
<dbReference type="Gene3D" id="1.20.5.170">
    <property type="match status" value="1"/>
</dbReference>
<dbReference type="SUPFAM" id="SSF51735">
    <property type="entry name" value="NAD(P)-binding Rossmann-fold domains"/>
    <property type="match status" value="1"/>
</dbReference>
<evidence type="ECO:0000256" key="2">
    <source>
        <dbReference type="ARBA" id="ARBA00006601"/>
    </source>
</evidence>
<dbReference type="EC" id="1.1.1.22" evidence="3 7"/>
<evidence type="ECO:0000256" key="9">
    <source>
        <dbReference type="PIRSR" id="PIRSR500134-2"/>
    </source>
</evidence>
<feature type="binding site" evidence="10">
    <location>
        <position position="86"/>
    </location>
    <ligand>
        <name>NAD(+)</name>
        <dbReference type="ChEBI" id="CHEBI:57540"/>
    </ligand>
</feature>
<evidence type="ECO:0000256" key="5">
    <source>
        <dbReference type="ARBA" id="ARBA00023027"/>
    </source>
</evidence>
<comment type="pathway">
    <text evidence="1">Nucleotide-sugar biosynthesis; UDP-alpha-D-glucuronate biosynthesis; UDP-alpha-D-glucuronate from UDP-alpha-D-glucose: step 1/1.</text>
</comment>
<keyword evidence="13" id="KW-1185">Reference proteome</keyword>
<dbReference type="RefSeq" id="WP_147202218.1">
    <property type="nucleotide sequence ID" value="NZ_BJYT01000001.1"/>
</dbReference>
<comment type="catalytic activity">
    <reaction evidence="6 7">
        <text>UDP-alpha-D-glucose + 2 NAD(+) + H2O = UDP-alpha-D-glucuronate + 2 NADH + 3 H(+)</text>
        <dbReference type="Rhea" id="RHEA:23596"/>
        <dbReference type="ChEBI" id="CHEBI:15377"/>
        <dbReference type="ChEBI" id="CHEBI:15378"/>
        <dbReference type="ChEBI" id="CHEBI:57540"/>
        <dbReference type="ChEBI" id="CHEBI:57945"/>
        <dbReference type="ChEBI" id="CHEBI:58052"/>
        <dbReference type="ChEBI" id="CHEBI:58885"/>
        <dbReference type="EC" id="1.1.1.22"/>
    </reaction>
</comment>
<dbReference type="InterPro" id="IPR036291">
    <property type="entry name" value="NAD(P)-bd_dom_sf"/>
</dbReference>
<feature type="binding site" evidence="10">
    <location>
        <position position="330"/>
    </location>
    <ligand>
        <name>NAD(+)</name>
        <dbReference type="ChEBI" id="CHEBI:57540"/>
    </ligand>
</feature>
<dbReference type="Pfam" id="PF03720">
    <property type="entry name" value="UDPG_MGDP_dh_C"/>
    <property type="match status" value="1"/>
</dbReference>
<dbReference type="GO" id="GO:0006065">
    <property type="term" value="P:UDP-glucuronate biosynthetic process"/>
    <property type="evidence" value="ECO:0007669"/>
    <property type="project" value="UniProtKB-UniPathway"/>
</dbReference>
<evidence type="ECO:0000313" key="12">
    <source>
        <dbReference type="EMBL" id="GEO08181.1"/>
    </source>
</evidence>
<gene>
    <name evidence="12" type="primary">algD</name>
    <name evidence="12" type="ORF">SAE01_06770</name>
</gene>
<evidence type="ECO:0000256" key="4">
    <source>
        <dbReference type="ARBA" id="ARBA00023002"/>
    </source>
</evidence>
<dbReference type="InterPro" id="IPR008927">
    <property type="entry name" value="6-PGluconate_DH-like_C_sf"/>
</dbReference>
<dbReference type="SUPFAM" id="SSF48179">
    <property type="entry name" value="6-phosphogluconate dehydrogenase C-terminal domain-like"/>
    <property type="match status" value="1"/>
</dbReference>
<feature type="domain" description="UDP-glucose/GDP-mannose dehydrogenase C-terminal" evidence="11">
    <location>
        <begin position="316"/>
        <end position="423"/>
    </location>
</feature>
<evidence type="ECO:0000313" key="13">
    <source>
        <dbReference type="Proteomes" id="UP000321513"/>
    </source>
</evidence>
<sequence length="435" mass="48191">MRISIFGLGYVGCVSLGCLARNGHDVIGVDVSSFKVELINSGKPTILEKDIDVIIKDGYERGRISATTCADEAVNNTDLSIICVGTPSSPHGHLDLSYIYKTAEQVGKAIQKKETFHTIVIRSTVMPGTNQKVGEIVEEISGKKRGADFSVVSNPEFLREGFAIKDYYHPSITVIGGDHNYAIKKVASIYQGLDAPIEITDIKIAEIIKYVNNSYHALKIAFANEVGNVCKAVSIDSHKVMELFCKDTRLNISTSYFKPGFAYGGSCLPKDLKGFLTLGHDNYLNTPVLRCINNSNENQKKIAFEMVEKTGKRNVCFIGLSFKEGTDDLRYSPSVDLAEMLIGKGYYVTIYDENVRLSKLIGANKAYINERLPHLSSLISNDLNMAIKQNDVVVINHKNFDASTYGHLLKEKHAVIDLVRINEIECLPNYEGLCW</sequence>
<dbReference type="SMART" id="SM00984">
    <property type="entry name" value="UDPG_MGDP_dh_C"/>
    <property type="match status" value="1"/>
</dbReference>
<evidence type="ECO:0000256" key="8">
    <source>
        <dbReference type="PIRSR" id="PIRSR500134-1"/>
    </source>
</evidence>
<feature type="binding site" evidence="9">
    <location>
        <position position="323"/>
    </location>
    <ligand>
        <name>substrate</name>
    </ligand>
</feature>
<dbReference type="Pfam" id="PF03721">
    <property type="entry name" value="UDPG_MGDP_dh_N"/>
    <property type="match status" value="1"/>
</dbReference>
<keyword evidence="5 7" id="KW-0520">NAD</keyword>
<feature type="binding site" evidence="9">
    <location>
        <begin position="256"/>
        <end position="260"/>
    </location>
    <ligand>
        <name>substrate</name>
    </ligand>
</feature>
<dbReference type="NCBIfam" id="TIGR03026">
    <property type="entry name" value="NDP-sugDHase"/>
    <property type="match status" value="1"/>
</dbReference>
<feature type="binding site" evidence="10">
    <location>
        <position position="30"/>
    </location>
    <ligand>
        <name>NAD(+)</name>
        <dbReference type="ChEBI" id="CHEBI:57540"/>
    </ligand>
</feature>
<dbReference type="InterPro" id="IPR028357">
    <property type="entry name" value="UDPglc_DH_bac"/>
</dbReference>
<dbReference type="AlphaFoldDB" id="A0A512B888"/>
<name>A0A512B888_9BACT</name>
<feature type="binding site" evidence="9">
    <location>
        <position position="264"/>
    </location>
    <ligand>
        <name>substrate</name>
    </ligand>
</feature>
<dbReference type="Gene3D" id="3.40.50.720">
    <property type="entry name" value="NAD(P)-binding Rossmann-like Domain"/>
    <property type="match status" value="2"/>
</dbReference>
<evidence type="ECO:0000256" key="1">
    <source>
        <dbReference type="ARBA" id="ARBA00004701"/>
    </source>
</evidence>
<dbReference type="GO" id="GO:0003979">
    <property type="term" value="F:UDP-glucose 6-dehydrogenase activity"/>
    <property type="evidence" value="ECO:0007669"/>
    <property type="project" value="UniProtKB-EC"/>
</dbReference>
<dbReference type="InterPro" id="IPR036220">
    <property type="entry name" value="UDP-Glc/GDP-Man_DH_C_sf"/>
</dbReference>
<dbReference type="GO" id="GO:0000271">
    <property type="term" value="P:polysaccharide biosynthetic process"/>
    <property type="evidence" value="ECO:0007669"/>
    <property type="project" value="InterPro"/>
</dbReference>
<dbReference type="PROSITE" id="PS51257">
    <property type="entry name" value="PROKAR_LIPOPROTEIN"/>
    <property type="match status" value="1"/>
</dbReference>
<dbReference type="SUPFAM" id="SSF52413">
    <property type="entry name" value="UDP-glucose/GDP-mannose dehydrogenase C-terminal domain"/>
    <property type="match status" value="1"/>
</dbReference>
<dbReference type="InterPro" id="IPR017476">
    <property type="entry name" value="UDP-Glc/GDP-Man"/>
</dbReference>
<dbReference type="Proteomes" id="UP000321513">
    <property type="component" value="Unassembled WGS sequence"/>
</dbReference>
<dbReference type="PIRSF" id="PIRSF000124">
    <property type="entry name" value="UDPglc_GDPman_dh"/>
    <property type="match status" value="1"/>
</dbReference>
<evidence type="ECO:0000256" key="10">
    <source>
        <dbReference type="PIRSR" id="PIRSR500134-3"/>
    </source>
</evidence>
<feature type="binding site" evidence="9">
    <location>
        <begin position="157"/>
        <end position="160"/>
    </location>
    <ligand>
        <name>substrate</name>
    </ligand>
</feature>
<dbReference type="UniPathway" id="UPA00038">
    <property type="reaction ID" value="UER00491"/>
</dbReference>
<dbReference type="InterPro" id="IPR001732">
    <property type="entry name" value="UDP-Glc/GDP-Man_DH_N"/>
</dbReference>
<dbReference type="GO" id="GO:0051287">
    <property type="term" value="F:NAD binding"/>
    <property type="evidence" value="ECO:0007669"/>
    <property type="project" value="InterPro"/>
</dbReference>
<feature type="active site" description="Nucleophile" evidence="8">
    <location>
        <position position="267"/>
    </location>
</feature>
<feature type="binding site" evidence="10">
    <location>
        <position position="124"/>
    </location>
    <ligand>
        <name>NAD(+)</name>
        <dbReference type="ChEBI" id="CHEBI:57540"/>
    </ligand>
</feature>
<dbReference type="EMBL" id="BJYT01000001">
    <property type="protein sequence ID" value="GEO08181.1"/>
    <property type="molecule type" value="Genomic_DNA"/>
</dbReference>
<feature type="binding site" evidence="10">
    <location>
        <position position="35"/>
    </location>
    <ligand>
        <name>NAD(+)</name>
        <dbReference type="ChEBI" id="CHEBI:57540"/>
    </ligand>
</feature>
<dbReference type="PANTHER" id="PTHR43750">
    <property type="entry name" value="UDP-GLUCOSE 6-DEHYDROGENASE TUAD"/>
    <property type="match status" value="1"/>
</dbReference>